<reference evidence="3" key="1">
    <citation type="submission" date="2017-08" db="EMBL/GenBank/DDBJ databases">
        <authorList>
            <person name="Imhoff J.F."/>
            <person name="Rahn T."/>
            <person name="Kuenzel S."/>
            <person name="Neulinger S.C."/>
        </authorList>
    </citation>
    <scope>NUCLEOTIDE SEQUENCE</scope>
    <source>
        <strain evidence="3">DSM 9154</strain>
    </source>
</reference>
<feature type="domain" description="Hemimethylated DNA-binding" evidence="2">
    <location>
        <begin position="5"/>
        <end position="101"/>
    </location>
</feature>
<reference evidence="3" key="2">
    <citation type="journal article" date="2020" name="Microorganisms">
        <title>Osmotic Adaptation and Compatible Solute Biosynthesis of Phototrophic Bacteria as Revealed from Genome Analyses.</title>
        <authorList>
            <person name="Imhoff J.F."/>
            <person name="Rahn T."/>
            <person name="Kunzel S."/>
            <person name="Keller A."/>
            <person name="Neulinger S.C."/>
        </authorList>
    </citation>
    <scope>NUCLEOTIDE SEQUENCE</scope>
    <source>
        <strain evidence="3">DSM 9154</strain>
    </source>
</reference>
<dbReference type="EMBL" id="NRRE01000007">
    <property type="protein sequence ID" value="MBK1695827.1"/>
    <property type="molecule type" value="Genomic_DNA"/>
</dbReference>
<dbReference type="SMART" id="SM00992">
    <property type="entry name" value="YccV-like"/>
    <property type="match status" value="1"/>
</dbReference>
<protein>
    <recommendedName>
        <fullName evidence="1">Heat shock protein HspQ</fullName>
    </recommendedName>
</protein>
<name>A0A934QEK8_9PROT</name>
<keyword evidence="3" id="KW-0238">DNA-binding</keyword>
<dbReference type="Gene3D" id="2.30.30.390">
    <property type="entry name" value="Hemimethylated DNA-binding domain"/>
    <property type="match status" value="1"/>
</dbReference>
<dbReference type="RefSeq" id="WP_027288173.1">
    <property type="nucleotide sequence ID" value="NZ_NRRE01000007.1"/>
</dbReference>
<comment type="caution">
    <text evidence="3">The sequence shown here is derived from an EMBL/GenBank/DDBJ whole genome shotgun (WGS) entry which is preliminary data.</text>
</comment>
<keyword evidence="4" id="KW-1185">Reference proteome</keyword>
<accession>A0A934QEK8</accession>
<sequence length="105" mass="12255">MSEQQAKFNVGQIIHHTKFGYRGVIVDVDPEFRGSEQWYQVMARSQPPKDKPWYHVLVHEATHRTYVAERHLEPDDTGQQVDHPELGDFFDTFVGGRYARTRAVN</sequence>
<dbReference type="PANTHER" id="PTHR48439">
    <property type="entry name" value="HEMIMETHYLATED DNA-BINDING DOMAIN-CONTAINING PROTEIN"/>
    <property type="match status" value="1"/>
</dbReference>
<evidence type="ECO:0000313" key="3">
    <source>
        <dbReference type="EMBL" id="MBK1695827.1"/>
    </source>
</evidence>
<dbReference type="NCBIfam" id="TIGR02097">
    <property type="entry name" value="yccV"/>
    <property type="match status" value="1"/>
</dbReference>
<dbReference type="AlphaFoldDB" id="A0A934QEK8"/>
<dbReference type="Proteomes" id="UP000778970">
    <property type="component" value="Unassembled WGS sequence"/>
</dbReference>
<evidence type="ECO:0000256" key="1">
    <source>
        <dbReference type="NCBIfam" id="TIGR02097"/>
    </source>
</evidence>
<dbReference type="InterPro" id="IPR036623">
    <property type="entry name" value="Hemimethylated_DNA-bd_sf"/>
</dbReference>
<evidence type="ECO:0000313" key="4">
    <source>
        <dbReference type="Proteomes" id="UP000778970"/>
    </source>
</evidence>
<dbReference type="PANTHER" id="PTHR48439:SF1">
    <property type="entry name" value="HEMIMETHYLATED DNA-BINDING DOMAIN-CONTAINING PROTEIN"/>
    <property type="match status" value="1"/>
</dbReference>
<evidence type="ECO:0000259" key="2">
    <source>
        <dbReference type="SMART" id="SM00992"/>
    </source>
</evidence>
<dbReference type="Pfam" id="PF08755">
    <property type="entry name" value="YccV-like"/>
    <property type="match status" value="1"/>
</dbReference>
<gene>
    <name evidence="3" type="ORF">CKO21_01025</name>
</gene>
<proteinExistence type="predicted"/>
<dbReference type="InterPro" id="IPR011722">
    <property type="entry name" value="Hemimethylated_DNA-bd_dom"/>
</dbReference>
<organism evidence="3 4">
    <name type="scientific">Rhodovibrio salinarum</name>
    <dbReference type="NCBI Taxonomy" id="1087"/>
    <lineage>
        <taxon>Bacteria</taxon>
        <taxon>Pseudomonadati</taxon>
        <taxon>Pseudomonadota</taxon>
        <taxon>Alphaproteobacteria</taxon>
        <taxon>Rhodospirillales</taxon>
        <taxon>Rhodovibrionaceae</taxon>
        <taxon>Rhodovibrio</taxon>
    </lineage>
</organism>
<dbReference type="SUPFAM" id="SSF141255">
    <property type="entry name" value="YccV-like"/>
    <property type="match status" value="1"/>
</dbReference>
<dbReference type="GO" id="GO:0003677">
    <property type="term" value="F:DNA binding"/>
    <property type="evidence" value="ECO:0007669"/>
    <property type="project" value="UniProtKB-UniRule"/>
</dbReference>
<dbReference type="InterPro" id="IPR053189">
    <property type="entry name" value="Clp_protease_adapter_ClpF"/>
</dbReference>